<dbReference type="Gene3D" id="1.10.260.40">
    <property type="entry name" value="lambda repressor-like DNA-binding domains"/>
    <property type="match status" value="1"/>
</dbReference>
<protein>
    <submittedName>
        <fullName evidence="3">Helix-turn-helix domain protein</fullName>
    </submittedName>
</protein>
<feature type="domain" description="HTH cro/C1-type" evidence="2">
    <location>
        <begin position="30"/>
        <end position="84"/>
    </location>
</feature>
<dbReference type="eggNOG" id="ENOG50342ZV">
    <property type="taxonomic scope" value="Bacteria"/>
</dbReference>
<dbReference type="GO" id="GO:0003677">
    <property type="term" value="F:DNA binding"/>
    <property type="evidence" value="ECO:0007669"/>
    <property type="project" value="InterPro"/>
</dbReference>
<dbReference type="SUPFAM" id="SSF47413">
    <property type="entry name" value="lambda repressor-like DNA-binding domains"/>
    <property type="match status" value="1"/>
</dbReference>
<dbReference type="EMBL" id="CP001848">
    <property type="protein sequence ID" value="ADB16153.1"/>
    <property type="molecule type" value="Genomic_DNA"/>
</dbReference>
<dbReference type="InterPro" id="IPR001387">
    <property type="entry name" value="Cro/C1-type_HTH"/>
</dbReference>
<dbReference type="CDD" id="cd00093">
    <property type="entry name" value="HTH_XRE"/>
    <property type="match status" value="1"/>
</dbReference>
<dbReference type="HOGENOM" id="CLU_1538657_0_0_0"/>
<feature type="region of interest" description="Disordered" evidence="1">
    <location>
        <begin position="143"/>
        <end position="174"/>
    </location>
</feature>
<dbReference type="AlphaFoldDB" id="D2QXG8"/>
<gene>
    <name evidence="3" type="ordered locus">Psta_1478</name>
</gene>
<proteinExistence type="predicted"/>
<dbReference type="InterPro" id="IPR010982">
    <property type="entry name" value="Lambda_DNA-bd_dom_sf"/>
</dbReference>
<keyword evidence="4" id="KW-1185">Reference proteome</keyword>
<dbReference type="KEGG" id="psl:Psta_1478"/>
<evidence type="ECO:0000313" key="3">
    <source>
        <dbReference type="EMBL" id="ADB16153.1"/>
    </source>
</evidence>
<dbReference type="OrthoDB" id="276462at2"/>
<evidence type="ECO:0000256" key="1">
    <source>
        <dbReference type="SAM" id="MobiDB-lite"/>
    </source>
</evidence>
<dbReference type="PROSITE" id="PS50943">
    <property type="entry name" value="HTH_CROC1"/>
    <property type="match status" value="1"/>
</dbReference>
<evidence type="ECO:0000259" key="2">
    <source>
        <dbReference type="PROSITE" id="PS50943"/>
    </source>
</evidence>
<dbReference type="SMART" id="SM00530">
    <property type="entry name" value="HTH_XRE"/>
    <property type="match status" value="1"/>
</dbReference>
<accession>D2QXG8</accession>
<organism evidence="3 4">
    <name type="scientific">Pirellula staleyi (strain ATCC 27377 / DSM 6068 / ICPB 4128)</name>
    <name type="common">Pirella staleyi</name>
    <dbReference type="NCBI Taxonomy" id="530564"/>
    <lineage>
        <taxon>Bacteria</taxon>
        <taxon>Pseudomonadati</taxon>
        <taxon>Planctomycetota</taxon>
        <taxon>Planctomycetia</taxon>
        <taxon>Pirellulales</taxon>
        <taxon>Pirellulaceae</taxon>
        <taxon>Pirellula</taxon>
    </lineage>
</organism>
<reference evidence="3 4" key="1">
    <citation type="journal article" date="2009" name="Stand. Genomic Sci.">
        <title>Complete genome sequence of Pirellula staleyi type strain (ATCC 27377).</title>
        <authorList>
            <person name="Clum A."/>
            <person name="Tindall B.J."/>
            <person name="Sikorski J."/>
            <person name="Ivanova N."/>
            <person name="Mavrommatis K."/>
            <person name="Lucas S."/>
            <person name="Glavina del Rio T."/>
            <person name="Nolan M."/>
            <person name="Chen F."/>
            <person name="Tice H."/>
            <person name="Pitluck S."/>
            <person name="Cheng J.F."/>
            <person name="Chertkov O."/>
            <person name="Brettin T."/>
            <person name="Han C."/>
            <person name="Detter J.C."/>
            <person name="Kuske C."/>
            <person name="Bruce D."/>
            <person name="Goodwin L."/>
            <person name="Ovchinikova G."/>
            <person name="Pati A."/>
            <person name="Mikhailova N."/>
            <person name="Chen A."/>
            <person name="Palaniappan K."/>
            <person name="Land M."/>
            <person name="Hauser L."/>
            <person name="Chang Y.J."/>
            <person name="Jeffries C.D."/>
            <person name="Chain P."/>
            <person name="Rohde M."/>
            <person name="Goker M."/>
            <person name="Bristow J."/>
            <person name="Eisen J.A."/>
            <person name="Markowitz V."/>
            <person name="Hugenholtz P."/>
            <person name="Kyrpides N.C."/>
            <person name="Klenk H.P."/>
            <person name="Lapidus A."/>
        </authorList>
    </citation>
    <scope>NUCLEOTIDE SEQUENCE [LARGE SCALE GENOMIC DNA]</scope>
    <source>
        <strain evidence="4">ATCC 27377 / DSM 6068 / ICPB 4128</strain>
    </source>
</reference>
<name>D2QXG8_PIRSD</name>
<dbReference type="Proteomes" id="UP000001887">
    <property type="component" value="Chromosome"/>
</dbReference>
<sequence>MATVELSLFSLDEAPLGSPSPAKGQVMHRIQEVRRLQGMSLRSAARHLGCDIRQVRAQEQATTDLKLSDLYRWQEALDVPVGELLSESAEPLSRPVMQRAQLVRVMKTAAAILETATTPQTQRMAENLVQQLAEIMPELSEVSPWHSVGQRRSNDELGRIAESPISDDTFSHYE</sequence>
<evidence type="ECO:0000313" key="4">
    <source>
        <dbReference type="Proteomes" id="UP000001887"/>
    </source>
</evidence>